<proteinExistence type="inferred from homology"/>
<organism evidence="6 7">
    <name type="scientific">Niveomyces insectorum RCEF 264</name>
    <dbReference type="NCBI Taxonomy" id="1081102"/>
    <lineage>
        <taxon>Eukaryota</taxon>
        <taxon>Fungi</taxon>
        <taxon>Dikarya</taxon>
        <taxon>Ascomycota</taxon>
        <taxon>Pezizomycotina</taxon>
        <taxon>Sordariomycetes</taxon>
        <taxon>Hypocreomycetidae</taxon>
        <taxon>Hypocreales</taxon>
        <taxon>Cordycipitaceae</taxon>
        <taxon>Niveomyces</taxon>
    </lineage>
</organism>
<evidence type="ECO:0000259" key="5">
    <source>
        <dbReference type="Pfam" id="PF13339"/>
    </source>
</evidence>
<dbReference type="Pfam" id="PF13339">
    <property type="entry name" value="AATF-Che1"/>
    <property type="match status" value="1"/>
</dbReference>
<feature type="region of interest" description="Disordered" evidence="3">
    <location>
        <begin position="12"/>
        <end position="229"/>
    </location>
</feature>
<reference evidence="6 7" key="1">
    <citation type="journal article" date="2016" name="Genome Biol. Evol.">
        <title>Divergent and convergent evolution of fungal pathogenicity.</title>
        <authorList>
            <person name="Shang Y."/>
            <person name="Xiao G."/>
            <person name="Zheng P."/>
            <person name="Cen K."/>
            <person name="Zhan S."/>
            <person name="Wang C."/>
        </authorList>
    </citation>
    <scope>NUCLEOTIDE SEQUENCE [LARGE SCALE GENOMIC DNA]</scope>
    <source>
        <strain evidence="6 7">RCEF 264</strain>
    </source>
</reference>
<accession>A0A167ZY38</accession>
<feature type="compositionally biased region" description="Acidic residues" evidence="3">
    <location>
        <begin position="136"/>
        <end position="154"/>
    </location>
</feature>
<feature type="compositionally biased region" description="Acidic residues" evidence="3">
    <location>
        <begin position="181"/>
        <end position="218"/>
    </location>
</feature>
<dbReference type="Proteomes" id="UP000076874">
    <property type="component" value="Unassembled WGS sequence"/>
</dbReference>
<dbReference type="Pfam" id="PF08164">
    <property type="entry name" value="TRAUB"/>
    <property type="match status" value="1"/>
</dbReference>
<evidence type="ECO:0000313" key="6">
    <source>
        <dbReference type="EMBL" id="OAA68029.1"/>
    </source>
</evidence>
<dbReference type="EMBL" id="AZHD01000001">
    <property type="protein sequence ID" value="OAA68029.1"/>
    <property type="molecule type" value="Genomic_DNA"/>
</dbReference>
<gene>
    <name evidence="6" type="ORF">SPI_00224</name>
</gene>
<dbReference type="GO" id="GO:0005730">
    <property type="term" value="C:nucleolus"/>
    <property type="evidence" value="ECO:0007669"/>
    <property type="project" value="TreeGrafter"/>
</dbReference>
<dbReference type="GO" id="GO:0000462">
    <property type="term" value="P:maturation of SSU-rRNA from tricistronic rRNA transcript (SSU-rRNA, 5.8S rRNA, LSU-rRNA)"/>
    <property type="evidence" value="ECO:0007669"/>
    <property type="project" value="TreeGrafter"/>
</dbReference>
<comment type="similarity">
    <text evidence="1">Belongs to the AATF family.</text>
</comment>
<keyword evidence="7" id="KW-1185">Reference proteome</keyword>
<comment type="caution">
    <text evidence="6">The sequence shown here is derived from an EMBL/GenBank/DDBJ whole genome shotgun (WGS) entry which is preliminary data.</text>
</comment>
<feature type="compositionally biased region" description="Basic and acidic residues" evidence="3">
    <location>
        <begin position="13"/>
        <end position="22"/>
    </location>
</feature>
<evidence type="ECO:0000256" key="3">
    <source>
        <dbReference type="SAM" id="MobiDB-lite"/>
    </source>
</evidence>
<evidence type="ECO:0000313" key="7">
    <source>
        <dbReference type="Proteomes" id="UP000076874"/>
    </source>
</evidence>
<feature type="domain" description="AATF leucine zipper-containing" evidence="5">
    <location>
        <begin position="250"/>
        <end position="378"/>
    </location>
</feature>
<feature type="compositionally biased region" description="Acidic residues" evidence="3">
    <location>
        <begin position="90"/>
        <end position="128"/>
    </location>
</feature>
<dbReference type="InterPro" id="IPR025160">
    <property type="entry name" value="AATF"/>
</dbReference>
<feature type="domain" description="Apoptosis-antagonizing transcription factor C-terminal" evidence="4">
    <location>
        <begin position="454"/>
        <end position="538"/>
    </location>
</feature>
<dbReference type="PANTHER" id="PTHR15565">
    <property type="entry name" value="AATF PROTEIN APOPTOSIS ANTAGONIZING TRANSCRIPTION FACTOR"/>
    <property type="match status" value="1"/>
</dbReference>
<dbReference type="InterPro" id="IPR039223">
    <property type="entry name" value="AATF/Bfr2"/>
</dbReference>
<dbReference type="AlphaFoldDB" id="A0A167ZY38"/>
<sequence>MASIKGFAARLFGRHDLAKEFDPESEIPSDDNASQDGDLGGGNDESEKEDTKDTEHYVAVGKSQLRQKQHIPLGEAYRGVRVSREQLEQSSEDEDGEGDEDDEDEDEDEDAEENEDNGDEPFDDPDNVDLEKAEDIDSEDEIDSDNAFGSDDEDFIKKFAFRGSSKPKPATNQNGKRDEGEDRDEDENDEEEEEEEAEEEEEDDDDDEDESDAAEEADPGIAKTQAETRRILAQERKQVLASISQAAKADADKGFAVRQQRRTFDVLLNMRIRMQKALVASNSFHEATEDENGADSVDSDAIEAAAQQVVELLNSIQSIRQSFYAGDSNAAKRKRTAGDEANAADNTRSCEAIFDQLAQTEEAASAKRRKVLDRWAARVRRPTASGAPFSAGGAASRRFSAPAEAQALSAVLDGQLVTPDRLVQRTRTPRSCAPVQAAKRVEADPEIYDDADFYQLLLKELVDQRTSDASAPGSTAPTVRWAAAAAKEAKTRKHVDRKASKGRKMRFNVHEKLQNFMAPEDRRGWEPEAIDRFFSTLFGQRMELGEDDAAADGNDDDDDDEQNGGVSLEEEGLRLFRG</sequence>
<dbReference type="OrthoDB" id="5783963at2759"/>
<feature type="compositionally biased region" description="Acidic residues" evidence="3">
    <location>
        <begin position="545"/>
        <end position="562"/>
    </location>
</feature>
<dbReference type="InterPro" id="IPR012617">
    <property type="entry name" value="AATF_C"/>
</dbReference>
<evidence type="ECO:0000256" key="1">
    <source>
        <dbReference type="ARBA" id="ARBA00008966"/>
    </source>
</evidence>
<feature type="region of interest" description="Disordered" evidence="3">
    <location>
        <begin position="544"/>
        <end position="578"/>
    </location>
</feature>
<name>A0A167ZY38_9HYPO</name>
<dbReference type="STRING" id="1081102.A0A167ZY38"/>
<protein>
    <recommendedName>
        <fullName evidence="2">Protein BFR2</fullName>
    </recommendedName>
</protein>
<dbReference type="PANTHER" id="PTHR15565:SF0">
    <property type="entry name" value="PROTEIN AATF"/>
    <property type="match status" value="1"/>
</dbReference>
<evidence type="ECO:0000256" key="2">
    <source>
        <dbReference type="ARBA" id="ARBA00013850"/>
    </source>
</evidence>
<evidence type="ECO:0000259" key="4">
    <source>
        <dbReference type="Pfam" id="PF08164"/>
    </source>
</evidence>